<dbReference type="AlphaFoldDB" id="A0A3N4LS04"/>
<organism evidence="2 3">
    <name type="scientific">Terfezia boudieri ATCC MYA-4762</name>
    <dbReference type="NCBI Taxonomy" id="1051890"/>
    <lineage>
        <taxon>Eukaryota</taxon>
        <taxon>Fungi</taxon>
        <taxon>Dikarya</taxon>
        <taxon>Ascomycota</taxon>
        <taxon>Pezizomycotina</taxon>
        <taxon>Pezizomycetes</taxon>
        <taxon>Pezizales</taxon>
        <taxon>Pezizaceae</taxon>
        <taxon>Terfezia</taxon>
    </lineage>
</organism>
<dbReference type="OrthoDB" id="2142759at2759"/>
<evidence type="ECO:0000313" key="3">
    <source>
        <dbReference type="Proteomes" id="UP000267821"/>
    </source>
</evidence>
<name>A0A3N4LS04_9PEZI</name>
<protein>
    <recommendedName>
        <fullName evidence="1">HNH nuclease domain-containing protein</fullName>
    </recommendedName>
</protein>
<evidence type="ECO:0000259" key="1">
    <source>
        <dbReference type="Pfam" id="PF13391"/>
    </source>
</evidence>
<evidence type="ECO:0000313" key="2">
    <source>
        <dbReference type="EMBL" id="RPB20765.1"/>
    </source>
</evidence>
<reference evidence="2 3" key="1">
    <citation type="journal article" date="2018" name="Nat. Ecol. Evol.">
        <title>Pezizomycetes genomes reveal the molecular basis of ectomycorrhizal truffle lifestyle.</title>
        <authorList>
            <person name="Murat C."/>
            <person name="Payen T."/>
            <person name="Noel B."/>
            <person name="Kuo A."/>
            <person name="Morin E."/>
            <person name="Chen J."/>
            <person name="Kohler A."/>
            <person name="Krizsan K."/>
            <person name="Balestrini R."/>
            <person name="Da Silva C."/>
            <person name="Montanini B."/>
            <person name="Hainaut M."/>
            <person name="Levati E."/>
            <person name="Barry K.W."/>
            <person name="Belfiori B."/>
            <person name="Cichocki N."/>
            <person name="Clum A."/>
            <person name="Dockter R.B."/>
            <person name="Fauchery L."/>
            <person name="Guy J."/>
            <person name="Iotti M."/>
            <person name="Le Tacon F."/>
            <person name="Lindquist E.A."/>
            <person name="Lipzen A."/>
            <person name="Malagnac F."/>
            <person name="Mello A."/>
            <person name="Molinier V."/>
            <person name="Miyauchi S."/>
            <person name="Poulain J."/>
            <person name="Riccioni C."/>
            <person name="Rubini A."/>
            <person name="Sitrit Y."/>
            <person name="Splivallo R."/>
            <person name="Traeger S."/>
            <person name="Wang M."/>
            <person name="Zifcakova L."/>
            <person name="Wipf D."/>
            <person name="Zambonelli A."/>
            <person name="Paolocci F."/>
            <person name="Nowrousian M."/>
            <person name="Ottonello S."/>
            <person name="Baldrian P."/>
            <person name="Spatafora J.W."/>
            <person name="Henrissat B."/>
            <person name="Nagy L.G."/>
            <person name="Aury J.M."/>
            <person name="Wincker P."/>
            <person name="Grigoriev I.V."/>
            <person name="Bonfante P."/>
            <person name="Martin F.M."/>
        </authorList>
    </citation>
    <scope>NUCLEOTIDE SEQUENCE [LARGE SCALE GENOMIC DNA]</scope>
    <source>
        <strain evidence="2 3">ATCC MYA-4762</strain>
    </source>
</reference>
<dbReference type="Proteomes" id="UP000267821">
    <property type="component" value="Unassembled WGS sequence"/>
</dbReference>
<accession>A0A3N4LS04</accession>
<proteinExistence type="predicted"/>
<sequence>MLIDANEWVTVTDERWVQRLISFNVSGQEDAFKTGIRQRDGRCVISGIVNTATRIVRENWTSGDTGRWITDIDDTNGVSKINSLRNGMLLRRDFYNDFDQCLISVNPDFKVVVFDEDMDGLVGRVLDPVCRDPNNVHHVTGELLKWYFRQSNMRGVGEPIFEHDFAGEDMIKMISMERRA</sequence>
<gene>
    <name evidence="2" type="ORF">L211DRAFT_858686</name>
</gene>
<dbReference type="Pfam" id="PF13391">
    <property type="entry name" value="HNH_2"/>
    <property type="match status" value="1"/>
</dbReference>
<keyword evidence="3" id="KW-1185">Reference proteome</keyword>
<dbReference type="STRING" id="1051890.A0A3N4LS04"/>
<dbReference type="EMBL" id="ML121568">
    <property type="protein sequence ID" value="RPB20765.1"/>
    <property type="molecule type" value="Genomic_DNA"/>
</dbReference>
<dbReference type="InterPro" id="IPR003615">
    <property type="entry name" value="HNH_nuc"/>
</dbReference>
<dbReference type="InParanoid" id="A0A3N4LS04"/>
<feature type="domain" description="HNH nuclease" evidence="1">
    <location>
        <begin position="69"/>
        <end position="106"/>
    </location>
</feature>